<protein>
    <recommendedName>
        <fullName evidence="4">Thiol-disulfide isomerase or thioredoxin</fullName>
    </recommendedName>
</protein>
<gene>
    <name evidence="2" type="ORF">GCM10009430_23690</name>
</gene>
<evidence type="ECO:0008006" key="4">
    <source>
        <dbReference type="Google" id="ProtNLM"/>
    </source>
</evidence>
<keyword evidence="1" id="KW-0676">Redox-active center</keyword>
<accession>A0ABP3U4C9</accession>
<name>A0ABP3U4C9_9FLAO</name>
<evidence type="ECO:0000256" key="1">
    <source>
        <dbReference type="ARBA" id="ARBA00023284"/>
    </source>
</evidence>
<dbReference type="Gene3D" id="3.40.30.10">
    <property type="entry name" value="Glutaredoxin"/>
    <property type="match status" value="1"/>
</dbReference>
<dbReference type="InterPro" id="IPR036249">
    <property type="entry name" value="Thioredoxin-like_sf"/>
</dbReference>
<proteinExistence type="predicted"/>
<dbReference type="PROSITE" id="PS00194">
    <property type="entry name" value="THIOREDOXIN_1"/>
    <property type="match status" value="1"/>
</dbReference>
<evidence type="ECO:0000313" key="3">
    <source>
        <dbReference type="Proteomes" id="UP001501758"/>
    </source>
</evidence>
<sequence length="242" mass="28255">MKKIILLVLTITIFYSCKNSKKEESETKIQKKSFAQSKKFIKQYIEDSQKYWDKNDNENALKYDDSIKQTILNSFIKDYKFKSINKDIYNTAKRKKPLFLQVTASWCAACKFEVTALNKIVEKYSNQIDFVLLFWDTQSDLEKLAPDYNKDIVLVPSQEKHPDPHTIDISGFRHIMGYPTNYLITTDNEIINFSSGAKIPSTFTDKEGKEIIITKEQANKENYERLESEIQELIEKNSSNKV</sequence>
<dbReference type="PROSITE" id="PS51257">
    <property type="entry name" value="PROKAR_LIPOPROTEIN"/>
    <property type="match status" value="1"/>
</dbReference>
<dbReference type="RefSeq" id="WP_343912516.1">
    <property type="nucleotide sequence ID" value="NZ_BAAAGE010000002.1"/>
</dbReference>
<keyword evidence="3" id="KW-1185">Reference proteome</keyword>
<comment type="caution">
    <text evidence="2">The sequence shown here is derived from an EMBL/GenBank/DDBJ whole genome shotgun (WGS) entry which is preliminary data.</text>
</comment>
<dbReference type="InterPro" id="IPR017937">
    <property type="entry name" value="Thioredoxin_CS"/>
</dbReference>
<dbReference type="EMBL" id="BAAAGE010000002">
    <property type="protein sequence ID" value="GAA0721868.1"/>
    <property type="molecule type" value="Genomic_DNA"/>
</dbReference>
<organism evidence="2 3">
    <name type="scientific">Aquimarina litoralis</name>
    <dbReference type="NCBI Taxonomy" id="584605"/>
    <lineage>
        <taxon>Bacteria</taxon>
        <taxon>Pseudomonadati</taxon>
        <taxon>Bacteroidota</taxon>
        <taxon>Flavobacteriia</taxon>
        <taxon>Flavobacteriales</taxon>
        <taxon>Flavobacteriaceae</taxon>
        <taxon>Aquimarina</taxon>
    </lineage>
</organism>
<reference evidence="3" key="1">
    <citation type="journal article" date="2019" name="Int. J. Syst. Evol. Microbiol.">
        <title>The Global Catalogue of Microorganisms (GCM) 10K type strain sequencing project: providing services to taxonomists for standard genome sequencing and annotation.</title>
        <authorList>
            <consortium name="The Broad Institute Genomics Platform"/>
            <consortium name="The Broad Institute Genome Sequencing Center for Infectious Disease"/>
            <person name="Wu L."/>
            <person name="Ma J."/>
        </authorList>
    </citation>
    <scope>NUCLEOTIDE SEQUENCE [LARGE SCALE GENOMIC DNA]</scope>
    <source>
        <strain evidence="3">JCM 15974</strain>
    </source>
</reference>
<dbReference type="SUPFAM" id="SSF52833">
    <property type="entry name" value="Thioredoxin-like"/>
    <property type="match status" value="1"/>
</dbReference>
<evidence type="ECO:0000313" key="2">
    <source>
        <dbReference type="EMBL" id="GAA0721868.1"/>
    </source>
</evidence>
<dbReference type="Proteomes" id="UP001501758">
    <property type="component" value="Unassembled WGS sequence"/>
</dbReference>